<dbReference type="Pfam" id="PF00664">
    <property type="entry name" value="ABC_membrane"/>
    <property type="match status" value="1"/>
</dbReference>
<comment type="caution">
    <text evidence="12">The sequence shown here is derived from an EMBL/GenBank/DDBJ whole genome shotgun (WGS) entry which is preliminary data.</text>
</comment>
<keyword evidence="13" id="KW-1185">Reference proteome</keyword>
<keyword evidence="3" id="KW-1003">Cell membrane</keyword>
<dbReference type="GO" id="GO:0016887">
    <property type="term" value="F:ATP hydrolysis activity"/>
    <property type="evidence" value="ECO:0007669"/>
    <property type="project" value="InterPro"/>
</dbReference>
<feature type="domain" description="ABC transmembrane type-1" evidence="11">
    <location>
        <begin position="20"/>
        <end position="300"/>
    </location>
</feature>
<feature type="transmembrane region" description="Helical" evidence="9">
    <location>
        <begin position="136"/>
        <end position="151"/>
    </location>
</feature>
<keyword evidence="6" id="KW-0067">ATP-binding</keyword>
<dbReference type="EMBL" id="WBOT01000005">
    <property type="protein sequence ID" value="KAB2331309.1"/>
    <property type="molecule type" value="Genomic_DNA"/>
</dbReference>
<protein>
    <submittedName>
        <fullName evidence="12">Thiol reductant ABC exporter subunit CydD</fullName>
    </submittedName>
</protein>
<dbReference type="Gene3D" id="3.40.50.300">
    <property type="entry name" value="P-loop containing nucleotide triphosphate hydrolases"/>
    <property type="match status" value="1"/>
</dbReference>
<evidence type="ECO:0000259" key="11">
    <source>
        <dbReference type="PROSITE" id="PS50929"/>
    </source>
</evidence>
<keyword evidence="8 9" id="KW-0472">Membrane</keyword>
<feature type="transmembrane region" description="Helical" evidence="9">
    <location>
        <begin position="20"/>
        <end position="44"/>
    </location>
</feature>
<dbReference type="Pfam" id="PF00005">
    <property type="entry name" value="ABC_tran"/>
    <property type="match status" value="1"/>
</dbReference>
<keyword evidence="5" id="KW-0547">Nucleotide-binding</keyword>
<dbReference type="NCBIfam" id="TIGR02857">
    <property type="entry name" value="CydD"/>
    <property type="match status" value="1"/>
</dbReference>
<dbReference type="RefSeq" id="WP_151574970.1">
    <property type="nucleotide sequence ID" value="NZ_WBOT01000005.1"/>
</dbReference>
<dbReference type="InterPro" id="IPR027417">
    <property type="entry name" value="P-loop_NTPase"/>
</dbReference>
<feature type="domain" description="ABC transporter" evidence="10">
    <location>
        <begin position="335"/>
        <end position="571"/>
    </location>
</feature>
<dbReference type="SUPFAM" id="SSF52540">
    <property type="entry name" value="P-loop containing nucleoside triphosphate hydrolases"/>
    <property type="match status" value="1"/>
</dbReference>
<dbReference type="PROSITE" id="PS51257">
    <property type="entry name" value="PROKAR_LIPOPROTEIN"/>
    <property type="match status" value="1"/>
</dbReference>
<dbReference type="InterPro" id="IPR036640">
    <property type="entry name" value="ABC1_TM_sf"/>
</dbReference>
<evidence type="ECO:0000256" key="4">
    <source>
        <dbReference type="ARBA" id="ARBA00022692"/>
    </source>
</evidence>
<organism evidence="12 13">
    <name type="scientific">Bacillus mesophilum</name>
    <dbReference type="NCBI Taxonomy" id="1071718"/>
    <lineage>
        <taxon>Bacteria</taxon>
        <taxon>Bacillati</taxon>
        <taxon>Bacillota</taxon>
        <taxon>Bacilli</taxon>
        <taxon>Bacillales</taxon>
        <taxon>Bacillaceae</taxon>
        <taxon>Bacillus</taxon>
    </lineage>
</organism>
<reference evidence="12 13" key="1">
    <citation type="journal article" date="2014" name="Arch. Microbiol.">
        <title>Bacillus mesophilum sp. nov., strain IITR-54T, a novel 4-chlorobiphenyl dechlorinating bacterium.</title>
        <authorList>
            <person name="Manickam N."/>
            <person name="Singh N.K."/>
            <person name="Bajaj A."/>
            <person name="Kumar R.M."/>
            <person name="Kaur G."/>
            <person name="Kaur N."/>
            <person name="Bala M."/>
            <person name="Kumar A."/>
            <person name="Mayilraj S."/>
        </authorList>
    </citation>
    <scope>NUCLEOTIDE SEQUENCE [LARGE SCALE GENOMIC DNA]</scope>
    <source>
        <strain evidence="12 13">IITR-54</strain>
    </source>
</reference>
<dbReference type="InterPro" id="IPR014216">
    <property type="entry name" value="ABC_transptr_CydD"/>
</dbReference>
<dbReference type="GO" id="GO:0042883">
    <property type="term" value="P:cysteine transport"/>
    <property type="evidence" value="ECO:0007669"/>
    <property type="project" value="InterPro"/>
</dbReference>
<sequence length="578" mass="63421">MKQLKDLAKQQKKTMYSLSFTAFVIGCMTVLQALLIVSIVTNIFLEKKPFSAVILHLAALLAVFSVRGLCAYIHGKTGITMASQAKRQFRQALITQYTNNPVQASIKGQSGQKVTLVTDVVDEIDPYFSKYYPQRILSSIVSIILLAAVLWQNWVSAVIMIVTAPLIPVFMIIIGKKTEKKALQHVEKLTVLAGKFLDSLQGLVTLKLFGKVKEEAALIKKSSIDYRTATMDVLKFAFLSSLVLELISMLGTALIALEVGLRLVIYQNISFFPAFFVLAIAPEFYKTLKDVGSAFHAGKGSMAAAEKIIDELEESSEIIQWGREPLSQSAGPPSIVLNNLSFTYGEDHFSLHGINAEFEPYSQIAIVGPSGAGKTSLLHLLAGIYRPATGEVLVNNEPLFTYDEREWFNKLIYISQDPYIFSGTIKDNILIACPGKKISENELSNVLEKAGLTELVDQLEAGIDTSIGEAGRGLSGGEKQRIALARAFLKRPSIILFDEPTVGLDLYTESILQKSIAELAQTATIITVAHRLHTIKQADCILYLEKGTLVGKGTHKELLEQTKDYLTMVEEHQGGAAG</sequence>
<dbReference type="PROSITE" id="PS50893">
    <property type="entry name" value="ABC_TRANSPORTER_2"/>
    <property type="match status" value="1"/>
</dbReference>
<dbReference type="PROSITE" id="PS00211">
    <property type="entry name" value="ABC_TRANSPORTER_1"/>
    <property type="match status" value="1"/>
</dbReference>
<keyword evidence="2" id="KW-0813">Transport</keyword>
<dbReference type="GO" id="GO:0140359">
    <property type="term" value="F:ABC-type transporter activity"/>
    <property type="evidence" value="ECO:0007669"/>
    <property type="project" value="InterPro"/>
</dbReference>
<dbReference type="InterPro" id="IPR039421">
    <property type="entry name" value="Type_1_exporter"/>
</dbReference>
<evidence type="ECO:0000256" key="7">
    <source>
        <dbReference type="ARBA" id="ARBA00022989"/>
    </source>
</evidence>
<dbReference type="InterPro" id="IPR003593">
    <property type="entry name" value="AAA+_ATPase"/>
</dbReference>
<dbReference type="GO" id="GO:0005886">
    <property type="term" value="C:plasma membrane"/>
    <property type="evidence" value="ECO:0007669"/>
    <property type="project" value="UniProtKB-SubCell"/>
</dbReference>
<evidence type="ECO:0000256" key="3">
    <source>
        <dbReference type="ARBA" id="ARBA00022475"/>
    </source>
</evidence>
<dbReference type="InterPro" id="IPR017871">
    <property type="entry name" value="ABC_transporter-like_CS"/>
</dbReference>
<dbReference type="GO" id="GO:0005524">
    <property type="term" value="F:ATP binding"/>
    <property type="evidence" value="ECO:0007669"/>
    <property type="project" value="UniProtKB-KW"/>
</dbReference>
<evidence type="ECO:0000256" key="6">
    <source>
        <dbReference type="ARBA" id="ARBA00022840"/>
    </source>
</evidence>
<dbReference type="SUPFAM" id="SSF90123">
    <property type="entry name" value="ABC transporter transmembrane region"/>
    <property type="match status" value="1"/>
</dbReference>
<dbReference type="AlphaFoldDB" id="A0A7V7UU53"/>
<dbReference type="PROSITE" id="PS50929">
    <property type="entry name" value="ABC_TM1F"/>
    <property type="match status" value="1"/>
</dbReference>
<evidence type="ECO:0000313" key="13">
    <source>
        <dbReference type="Proteomes" id="UP000441354"/>
    </source>
</evidence>
<feature type="transmembrane region" description="Helical" evidence="9">
    <location>
        <begin position="157"/>
        <end position="175"/>
    </location>
</feature>
<dbReference type="InterPro" id="IPR003439">
    <property type="entry name" value="ABC_transporter-like_ATP-bd"/>
</dbReference>
<dbReference type="Proteomes" id="UP000441354">
    <property type="component" value="Unassembled WGS sequence"/>
</dbReference>
<evidence type="ECO:0000259" key="10">
    <source>
        <dbReference type="PROSITE" id="PS50893"/>
    </source>
</evidence>
<comment type="subcellular location">
    <subcellularLocation>
        <location evidence="1">Cell membrane</location>
        <topology evidence="1">Multi-pass membrane protein</topology>
    </subcellularLocation>
</comment>
<evidence type="ECO:0000256" key="8">
    <source>
        <dbReference type="ARBA" id="ARBA00023136"/>
    </source>
</evidence>
<keyword evidence="4 9" id="KW-0812">Transmembrane</keyword>
<feature type="transmembrane region" description="Helical" evidence="9">
    <location>
        <begin position="50"/>
        <end position="73"/>
    </location>
</feature>
<dbReference type="Gene3D" id="1.20.1560.10">
    <property type="entry name" value="ABC transporter type 1, transmembrane domain"/>
    <property type="match status" value="1"/>
</dbReference>
<evidence type="ECO:0000256" key="5">
    <source>
        <dbReference type="ARBA" id="ARBA00022741"/>
    </source>
</evidence>
<feature type="transmembrane region" description="Helical" evidence="9">
    <location>
        <begin position="263"/>
        <end position="281"/>
    </location>
</feature>
<evidence type="ECO:0000313" key="12">
    <source>
        <dbReference type="EMBL" id="KAB2331309.1"/>
    </source>
</evidence>
<feature type="transmembrane region" description="Helical" evidence="9">
    <location>
        <begin position="236"/>
        <end position="257"/>
    </location>
</feature>
<dbReference type="OrthoDB" id="9806127at2"/>
<dbReference type="PANTHER" id="PTHR24221:SF590">
    <property type="entry name" value="COMPONENT LINKED WITH THE ASSEMBLY OF CYTOCHROME' TRANSPORT TRANSMEMBRANE ATP-BINDING PROTEIN ABC TRANSPORTER CYDD-RELATED"/>
    <property type="match status" value="1"/>
</dbReference>
<proteinExistence type="predicted"/>
<evidence type="ECO:0000256" key="2">
    <source>
        <dbReference type="ARBA" id="ARBA00022448"/>
    </source>
</evidence>
<name>A0A7V7UU53_9BACI</name>
<keyword evidence="7 9" id="KW-1133">Transmembrane helix</keyword>
<dbReference type="SMART" id="SM00382">
    <property type="entry name" value="AAA"/>
    <property type="match status" value="1"/>
</dbReference>
<dbReference type="PANTHER" id="PTHR24221">
    <property type="entry name" value="ATP-BINDING CASSETTE SUB-FAMILY B"/>
    <property type="match status" value="1"/>
</dbReference>
<evidence type="ECO:0000256" key="9">
    <source>
        <dbReference type="SAM" id="Phobius"/>
    </source>
</evidence>
<accession>A0A7V7UU53</accession>
<gene>
    <name evidence="12" type="primary">cydD</name>
    <name evidence="12" type="ORF">F7732_15770</name>
</gene>
<dbReference type="CDD" id="cd18584">
    <property type="entry name" value="ABC_6TM_AarD_CydD"/>
    <property type="match status" value="1"/>
</dbReference>
<dbReference type="FunFam" id="3.40.50.300:FF:000854">
    <property type="entry name" value="Multidrug ABC transporter ATP-binding protein"/>
    <property type="match status" value="1"/>
</dbReference>
<dbReference type="InterPro" id="IPR011527">
    <property type="entry name" value="ABC1_TM_dom"/>
</dbReference>
<evidence type="ECO:0000256" key="1">
    <source>
        <dbReference type="ARBA" id="ARBA00004651"/>
    </source>
</evidence>